<reference evidence="5 6" key="1">
    <citation type="submission" date="2006-06" db="EMBL/GenBank/DDBJ databases">
        <title>Complete sequence of Rubrobacter xylanophilus DSM 9941.</title>
        <authorList>
            <consortium name="US DOE Joint Genome Institute"/>
            <person name="Copeland A."/>
            <person name="Lucas S."/>
            <person name="Lapidus A."/>
            <person name="Barry K."/>
            <person name="Detter J.C."/>
            <person name="Glavina del Rio T."/>
            <person name="Hammon N."/>
            <person name="Israni S."/>
            <person name="Dalin E."/>
            <person name="Tice H."/>
            <person name="Pitluck S."/>
            <person name="Munk A.C."/>
            <person name="Brettin T."/>
            <person name="Bruce D."/>
            <person name="Han C."/>
            <person name="Tapia R."/>
            <person name="Gilna P."/>
            <person name="Schmutz J."/>
            <person name="Larimer F."/>
            <person name="Land M."/>
            <person name="Hauser L."/>
            <person name="Kyrpides N."/>
            <person name="Lykidis A."/>
            <person name="da Costa M.S."/>
            <person name="Rainey F.A."/>
            <person name="Empadinhas N."/>
            <person name="Jolivet E."/>
            <person name="Battista J.R."/>
            <person name="Richardson P."/>
        </authorList>
    </citation>
    <scope>NUCLEOTIDE SEQUENCE [LARGE SCALE GENOMIC DNA]</scope>
    <source>
        <strain evidence="6">DSM 9941 / NBRC 16129 / PRD-1</strain>
    </source>
</reference>
<dbReference type="GO" id="GO:0016757">
    <property type="term" value="F:glycosyltransferase activity"/>
    <property type="evidence" value="ECO:0007669"/>
    <property type="project" value="UniProtKB-KW"/>
</dbReference>
<evidence type="ECO:0000313" key="5">
    <source>
        <dbReference type="EMBL" id="ABG04886.1"/>
    </source>
</evidence>
<dbReference type="AlphaFoldDB" id="Q1AUP2"/>
<organism evidence="5 6">
    <name type="scientific">Rubrobacter xylanophilus (strain DSM 9941 / JCM 11954 / NBRC 16129 / PRD-1)</name>
    <dbReference type="NCBI Taxonomy" id="266117"/>
    <lineage>
        <taxon>Bacteria</taxon>
        <taxon>Bacillati</taxon>
        <taxon>Actinomycetota</taxon>
        <taxon>Rubrobacteria</taxon>
        <taxon>Rubrobacterales</taxon>
        <taxon>Rubrobacteraceae</taxon>
        <taxon>Rubrobacter</taxon>
    </lineage>
</organism>
<keyword evidence="2 5" id="KW-0808">Transferase</keyword>
<gene>
    <name evidence="5" type="ordered locus">Rxyl_1939</name>
</gene>
<dbReference type="InterPro" id="IPR028098">
    <property type="entry name" value="Glyco_trans_4-like_N"/>
</dbReference>
<dbReference type="PhylomeDB" id="Q1AUP2"/>
<dbReference type="Gene3D" id="3.40.50.2000">
    <property type="entry name" value="Glycogen Phosphorylase B"/>
    <property type="match status" value="2"/>
</dbReference>
<sequence length="384" mass="40898">MIRVLHVLPRIGPGGAETMAVRLMLGLDRGRFEVGAASLFDPSGTGQEAALAEGGVPVWYLGKRRGPDPRMPLRLSAVVARFGPHVLHTHRHVLYYALPPLLLRRVPAVVHTVHTLPEREVGAAGRLAHRLAFRRGAVPVAIAAGISEGLRRVYGISGGPLIPNGIPLEAFSRSASRRAAWRRKEGFSSGDVLFVCVARLSPEKRHAVLLEAFARCAAGFPRARLLLAGDGELRGEIARRIEGLGLRGRAFLLGVRPDVPDILAASDVFVLASAWEGNPLSVMEAMAAGLPAVCTAVGGVPELLESGVSGLLVPPEDPGELAGALELLLRDRALRERLGQRAAATAASRFGLGTMVRAYEELYRSLLSAAPDLREEDAEGARCA</sequence>
<evidence type="ECO:0000259" key="3">
    <source>
        <dbReference type="Pfam" id="PF00534"/>
    </source>
</evidence>
<evidence type="ECO:0000313" key="6">
    <source>
        <dbReference type="Proteomes" id="UP000006637"/>
    </source>
</evidence>
<dbReference type="STRING" id="266117.Rxyl_1939"/>
<proteinExistence type="predicted"/>
<dbReference type="EMBL" id="CP000386">
    <property type="protein sequence ID" value="ABG04886.1"/>
    <property type="molecule type" value="Genomic_DNA"/>
</dbReference>
<feature type="domain" description="Glycosyl transferase family 1" evidence="3">
    <location>
        <begin position="179"/>
        <end position="343"/>
    </location>
</feature>
<dbReference type="KEGG" id="rxy:Rxyl_1939"/>
<dbReference type="Pfam" id="PF00534">
    <property type="entry name" value="Glycos_transf_1"/>
    <property type="match status" value="1"/>
</dbReference>
<dbReference type="PANTHER" id="PTHR12526:SF630">
    <property type="entry name" value="GLYCOSYLTRANSFERASE"/>
    <property type="match status" value="1"/>
</dbReference>
<dbReference type="RefSeq" id="WP_011564901.1">
    <property type="nucleotide sequence ID" value="NC_008148.1"/>
</dbReference>
<dbReference type="PANTHER" id="PTHR12526">
    <property type="entry name" value="GLYCOSYLTRANSFERASE"/>
    <property type="match status" value="1"/>
</dbReference>
<dbReference type="eggNOG" id="COG0438">
    <property type="taxonomic scope" value="Bacteria"/>
</dbReference>
<evidence type="ECO:0000259" key="4">
    <source>
        <dbReference type="Pfam" id="PF13439"/>
    </source>
</evidence>
<dbReference type="Proteomes" id="UP000006637">
    <property type="component" value="Chromosome"/>
</dbReference>
<dbReference type="OrthoDB" id="3646807at2"/>
<dbReference type="Pfam" id="PF13439">
    <property type="entry name" value="Glyco_transf_4"/>
    <property type="match status" value="1"/>
</dbReference>
<keyword evidence="1" id="KW-0328">Glycosyltransferase</keyword>
<dbReference type="HOGENOM" id="CLU_009583_0_3_11"/>
<dbReference type="InterPro" id="IPR001296">
    <property type="entry name" value="Glyco_trans_1"/>
</dbReference>
<protein>
    <submittedName>
        <fullName evidence="5">Glycosyl transferase, group 1</fullName>
    </submittedName>
</protein>
<dbReference type="SUPFAM" id="SSF53756">
    <property type="entry name" value="UDP-Glycosyltransferase/glycogen phosphorylase"/>
    <property type="match status" value="1"/>
</dbReference>
<accession>Q1AUP2</accession>
<evidence type="ECO:0000256" key="2">
    <source>
        <dbReference type="ARBA" id="ARBA00022679"/>
    </source>
</evidence>
<name>Q1AUP2_RUBXD</name>
<dbReference type="CAZy" id="GT4">
    <property type="family name" value="Glycosyltransferase Family 4"/>
</dbReference>
<keyword evidence="6" id="KW-1185">Reference proteome</keyword>
<evidence type="ECO:0000256" key="1">
    <source>
        <dbReference type="ARBA" id="ARBA00022676"/>
    </source>
</evidence>
<feature type="domain" description="Glycosyltransferase subfamily 4-like N-terminal" evidence="4">
    <location>
        <begin position="13"/>
        <end position="169"/>
    </location>
</feature>